<keyword evidence="1 4" id="KW-0808">Transferase</keyword>
<dbReference type="InterPro" id="IPR050832">
    <property type="entry name" value="Bact_Acetyltransf"/>
</dbReference>
<feature type="domain" description="N-acetyltransferase" evidence="3">
    <location>
        <begin position="168"/>
        <end position="313"/>
    </location>
</feature>
<dbReference type="AlphaFoldDB" id="A0A7Y9RSX6"/>
<evidence type="ECO:0000256" key="1">
    <source>
        <dbReference type="ARBA" id="ARBA00022679"/>
    </source>
</evidence>
<gene>
    <name evidence="4" type="ORF">BJ989_000387</name>
</gene>
<accession>A0A7Y9RSX6</accession>
<proteinExistence type="predicted"/>
<dbReference type="Gene3D" id="3.40.630.30">
    <property type="match status" value="1"/>
</dbReference>
<name>A0A7Y9RSX6_9ACTN</name>
<keyword evidence="2" id="KW-0012">Acyltransferase</keyword>
<dbReference type="CDD" id="cd04301">
    <property type="entry name" value="NAT_SF"/>
    <property type="match status" value="1"/>
</dbReference>
<dbReference type="Pfam" id="PF00583">
    <property type="entry name" value="Acetyltransf_1"/>
    <property type="match status" value="2"/>
</dbReference>
<dbReference type="PANTHER" id="PTHR43877:SF2">
    <property type="entry name" value="AMINOALKYLPHOSPHONATE N-ACETYLTRANSFERASE-RELATED"/>
    <property type="match status" value="1"/>
</dbReference>
<dbReference type="PANTHER" id="PTHR43877">
    <property type="entry name" value="AMINOALKYLPHOSPHONATE N-ACETYLTRANSFERASE-RELATED-RELATED"/>
    <property type="match status" value="1"/>
</dbReference>
<comment type="caution">
    <text evidence="4">The sequence shown here is derived from an EMBL/GenBank/DDBJ whole genome shotgun (WGS) entry which is preliminary data.</text>
</comment>
<evidence type="ECO:0000313" key="5">
    <source>
        <dbReference type="Proteomes" id="UP000544110"/>
    </source>
</evidence>
<dbReference type="GO" id="GO:0016747">
    <property type="term" value="F:acyltransferase activity, transferring groups other than amino-acyl groups"/>
    <property type="evidence" value="ECO:0007669"/>
    <property type="project" value="InterPro"/>
</dbReference>
<dbReference type="InterPro" id="IPR000182">
    <property type="entry name" value="GNAT_dom"/>
</dbReference>
<reference evidence="4 5" key="1">
    <citation type="submission" date="2020-07" db="EMBL/GenBank/DDBJ databases">
        <title>Sequencing the genomes of 1000 actinobacteria strains.</title>
        <authorList>
            <person name="Klenk H.-P."/>
        </authorList>
    </citation>
    <scope>NUCLEOTIDE SEQUENCE [LARGE SCALE GENOMIC DNA]</scope>
    <source>
        <strain evidence="4 5">DSM 24552</strain>
    </source>
</reference>
<dbReference type="PROSITE" id="PS51186">
    <property type="entry name" value="GNAT"/>
    <property type="match status" value="2"/>
</dbReference>
<sequence>MTSATAASAAYSVPLPDGLTQRTLRFEDARAVTDLIAAQEVADVGEQVVELADVEADWSRPSHDLAASAVGVLDGERLVGYAEVTGGDRGDACVHPDELGRGIGTWLAGWLQDRARRLGATEIGMPVPQGSPGDRLLTALGWRVRWTSWVLQLPPGREVAAPTLPAGHAVREARPDDHRAAHEVVEDAFLEWSRRDRQDFADWSATTVGRPGFEPWCLRVVTDAAGVVVGAVHVVLSGEGAERTGFVDKLAVRADRRGLGFGQALLADAFAAARAHGATRSELSTDSRTGALGLYQRVGMEVTPTWLNRGVAL</sequence>
<dbReference type="EMBL" id="JACCAC010000001">
    <property type="protein sequence ID" value="NYG54083.1"/>
    <property type="molecule type" value="Genomic_DNA"/>
</dbReference>
<evidence type="ECO:0000259" key="3">
    <source>
        <dbReference type="PROSITE" id="PS51186"/>
    </source>
</evidence>
<feature type="domain" description="N-acetyltransferase" evidence="3">
    <location>
        <begin position="19"/>
        <end position="177"/>
    </location>
</feature>
<organism evidence="4 5">
    <name type="scientific">Nocardioides perillae</name>
    <dbReference type="NCBI Taxonomy" id="1119534"/>
    <lineage>
        <taxon>Bacteria</taxon>
        <taxon>Bacillati</taxon>
        <taxon>Actinomycetota</taxon>
        <taxon>Actinomycetes</taxon>
        <taxon>Propionibacteriales</taxon>
        <taxon>Nocardioidaceae</taxon>
        <taxon>Nocardioides</taxon>
    </lineage>
</organism>
<dbReference type="InterPro" id="IPR016181">
    <property type="entry name" value="Acyl_CoA_acyltransferase"/>
</dbReference>
<evidence type="ECO:0000256" key="2">
    <source>
        <dbReference type="ARBA" id="ARBA00023315"/>
    </source>
</evidence>
<protein>
    <submittedName>
        <fullName evidence="4">GNAT superfamily N-acetyltransferase</fullName>
    </submittedName>
</protein>
<dbReference type="Proteomes" id="UP000544110">
    <property type="component" value="Unassembled WGS sequence"/>
</dbReference>
<dbReference type="SUPFAM" id="SSF55729">
    <property type="entry name" value="Acyl-CoA N-acyltransferases (Nat)"/>
    <property type="match status" value="2"/>
</dbReference>
<dbReference type="RefSeq" id="WP_343049008.1">
    <property type="nucleotide sequence ID" value="NZ_JACCAC010000001.1"/>
</dbReference>
<keyword evidence="5" id="KW-1185">Reference proteome</keyword>
<evidence type="ECO:0000313" key="4">
    <source>
        <dbReference type="EMBL" id="NYG54083.1"/>
    </source>
</evidence>